<dbReference type="EMBL" id="CM042030">
    <property type="protein sequence ID" value="KAI3786916.1"/>
    <property type="molecule type" value="Genomic_DNA"/>
</dbReference>
<proteinExistence type="predicted"/>
<reference evidence="2" key="1">
    <citation type="journal article" date="2022" name="Mol. Ecol. Resour.">
        <title>The genomes of chicory, endive, great burdock and yacon provide insights into Asteraceae palaeo-polyploidization history and plant inulin production.</title>
        <authorList>
            <person name="Fan W."/>
            <person name="Wang S."/>
            <person name="Wang H."/>
            <person name="Wang A."/>
            <person name="Jiang F."/>
            <person name="Liu H."/>
            <person name="Zhao H."/>
            <person name="Xu D."/>
            <person name="Zhang Y."/>
        </authorList>
    </citation>
    <scope>NUCLEOTIDE SEQUENCE [LARGE SCALE GENOMIC DNA]</scope>
    <source>
        <strain evidence="2">cv. Yunnan</strain>
    </source>
</reference>
<evidence type="ECO:0000313" key="2">
    <source>
        <dbReference type="Proteomes" id="UP001056120"/>
    </source>
</evidence>
<name>A0ACB9GV43_9ASTR</name>
<reference evidence="1 2" key="2">
    <citation type="journal article" date="2022" name="Mol. Ecol. Resour.">
        <title>The genomes of chicory, endive, great burdock and yacon provide insights into Asteraceae paleo-polyploidization history and plant inulin production.</title>
        <authorList>
            <person name="Fan W."/>
            <person name="Wang S."/>
            <person name="Wang H."/>
            <person name="Wang A."/>
            <person name="Jiang F."/>
            <person name="Liu H."/>
            <person name="Zhao H."/>
            <person name="Xu D."/>
            <person name="Zhang Y."/>
        </authorList>
    </citation>
    <scope>NUCLEOTIDE SEQUENCE [LARGE SCALE GENOMIC DNA]</scope>
    <source>
        <strain evidence="2">cv. Yunnan</strain>
        <tissue evidence="1">Leaves</tissue>
    </source>
</reference>
<protein>
    <submittedName>
        <fullName evidence="1">Uncharacterized protein</fullName>
    </submittedName>
</protein>
<dbReference type="Proteomes" id="UP001056120">
    <property type="component" value="Linkage Group LG13"/>
</dbReference>
<evidence type="ECO:0000313" key="1">
    <source>
        <dbReference type="EMBL" id="KAI3786916.1"/>
    </source>
</evidence>
<gene>
    <name evidence="1" type="ORF">L1987_40995</name>
</gene>
<accession>A0ACB9GV43</accession>
<comment type="caution">
    <text evidence="1">The sequence shown here is derived from an EMBL/GenBank/DDBJ whole genome shotgun (WGS) entry which is preliminary data.</text>
</comment>
<keyword evidence="2" id="KW-1185">Reference proteome</keyword>
<sequence length="143" mass="15975">MERKEKAKDCYVKTSVDALDKSTNSRVGEVGRVGLASYDTFNPLEPIGFEKVKNFSPSEKGVEVSSKHKGVGPTSWSGGSMINEVKSKIKEWVKAWPKAHEDLRLVQDNLAELDKKNLIMVRLGERLGWKGVLLFIKLGSWKG</sequence>
<organism evidence="1 2">
    <name type="scientific">Smallanthus sonchifolius</name>
    <dbReference type="NCBI Taxonomy" id="185202"/>
    <lineage>
        <taxon>Eukaryota</taxon>
        <taxon>Viridiplantae</taxon>
        <taxon>Streptophyta</taxon>
        <taxon>Embryophyta</taxon>
        <taxon>Tracheophyta</taxon>
        <taxon>Spermatophyta</taxon>
        <taxon>Magnoliopsida</taxon>
        <taxon>eudicotyledons</taxon>
        <taxon>Gunneridae</taxon>
        <taxon>Pentapetalae</taxon>
        <taxon>asterids</taxon>
        <taxon>campanulids</taxon>
        <taxon>Asterales</taxon>
        <taxon>Asteraceae</taxon>
        <taxon>Asteroideae</taxon>
        <taxon>Heliantheae alliance</taxon>
        <taxon>Millerieae</taxon>
        <taxon>Smallanthus</taxon>
    </lineage>
</organism>